<feature type="compositionally biased region" description="Polar residues" evidence="1">
    <location>
        <begin position="1"/>
        <end position="13"/>
    </location>
</feature>
<feature type="region of interest" description="Disordered" evidence="1">
    <location>
        <begin position="1"/>
        <end position="44"/>
    </location>
</feature>
<name>A0A4Z2CKE1_SCHJA</name>
<accession>A0A4Z2CKE1</accession>
<dbReference type="Proteomes" id="UP000311919">
    <property type="component" value="Unassembled WGS sequence"/>
</dbReference>
<dbReference type="EMBL" id="SKCS01001234">
    <property type="protein sequence ID" value="TNN04656.1"/>
    <property type="molecule type" value="Genomic_DNA"/>
</dbReference>
<comment type="caution">
    <text evidence="2">The sequence shown here is derived from an EMBL/GenBank/DDBJ whole genome shotgun (WGS) entry which is preliminary data.</text>
</comment>
<evidence type="ECO:0000256" key="1">
    <source>
        <dbReference type="SAM" id="MobiDB-lite"/>
    </source>
</evidence>
<reference evidence="2 3" key="1">
    <citation type="submission" date="2019-03" db="EMBL/GenBank/DDBJ databases">
        <title>An improved genome assembly of the fluke Schistosoma japonicum.</title>
        <authorList>
            <person name="Hu W."/>
            <person name="Luo F."/>
            <person name="Yin M."/>
            <person name="Mo X."/>
            <person name="Sun C."/>
            <person name="Wu Q."/>
            <person name="Zhu B."/>
            <person name="Xiang M."/>
            <person name="Wang J."/>
            <person name="Wang Y."/>
            <person name="Zhang T."/>
            <person name="Xu B."/>
            <person name="Zheng H."/>
            <person name="Feng Z."/>
        </authorList>
    </citation>
    <scope>NUCLEOTIDE SEQUENCE [LARGE SCALE GENOMIC DNA]</scope>
    <source>
        <strain evidence="2">HuSjv2</strain>
        <tissue evidence="2">Worms</tissue>
    </source>
</reference>
<sequence length="108" mass="11213">MNTHSATHGASNSRVRDTRKEQRAGVGPCPGCEKPAAPASAQPLPAWVVRRQRYGIATRETLASPERPLQGRRGPESCATILATQDGPWPAAAGASAAEGGGNFPQQG</sequence>
<feature type="compositionally biased region" description="Basic and acidic residues" evidence="1">
    <location>
        <begin position="14"/>
        <end position="23"/>
    </location>
</feature>
<feature type="compositionally biased region" description="Gly residues" evidence="1">
    <location>
        <begin position="99"/>
        <end position="108"/>
    </location>
</feature>
<evidence type="ECO:0000313" key="3">
    <source>
        <dbReference type="Proteomes" id="UP000311919"/>
    </source>
</evidence>
<dbReference type="AlphaFoldDB" id="A0A4Z2CKE1"/>
<protein>
    <submittedName>
        <fullName evidence="2">Uncharacterized protein</fullName>
    </submittedName>
</protein>
<feature type="compositionally biased region" description="Low complexity" evidence="1">
    <location>
        <begin position="35"/>
        <end position="44"/>
    </location>
</feature>
<feature type="region of interest" description="Disordered" evidence="1">
    <location>
        <begin position="87"/>
        <end position="108"/>
    </location>
</feature>
<organism evidence="2 3">
    <name type="scientific">Schistosoma japonicum</name>
    <name type="common">Blood fluke</name>
    <dbReference type="NCBI Taxonomy" id="6182"/>
    <lineage>
        <taxon>Eukaryota</taxon>
        <taxon>Metazoa</taxon>
        <taxon>Spiralia</taxon>
        <taxon>Lophotrochozoa</taxon>
        <taxon>Platyhelminthes</taxon>
        <taxon>Trematoda</taxon>
        <taxon>Digenea</taxon>
        <taxon>Strigeidida</taxon>
        <taxon>Schistosomatoidea</taxon>
        <taxon>Schistosomatidae</taxon>
        <taxon>Schistosoma</taxon>
    </lineage>
</organism>
<feature type="non-terminal residue" evidence="2">
    <location>
        <position position="108"/>
    </location>
</feature>
<evidence type="ECO:0000313" key="2">
    <source>
        <dbReference type="EMBL" id="TNN04656.1"/>
    </source>
</evidence>
<gene>
    <name evidence="2" type="ORF">EWB00_000719</name>
</gene>
<keyword evidence="3" id="KW-1185">Reference proteome</keyword>
<proteinExistence type="predicted"/>